<sequence>MSGFVLTNELGEFVETDNNLAKVIILLADLTHSLKKHFQSESIRFLRGWDYLQSSKTHATLLSEAYVDVAELALLRFDIYSLK</sequence>
<organism evidence="1 2">
    <name type="scientific">Physocladia obscura</name>
    <dbReference type="NCBI Taxonomy" id="109957"/>
    <lineage>
        <taxon>Eukaryota</taxon>
        <taxon>Fungi</taxon>
        <taxon>Fungi incertae sedis</taxon>
        <taxon>Chytridiomycota</taxon>
        <taxon>Chytridiomycota incertae sedis</taxon>
        <taxon>Chytridiomycetes</taxon>
        <taxon>Chytridiales</taxon>
        <taxon>Chytriomycetaceae</taxon>
        <taxon>Physocladia</taxon>
    </lineage>
</organism>
<keyword evidence="2" id="KW-1185">Reference proteome</keyword>
<reference evidence="1" key="1">
    <citation type="submission" date="2020-05" db="EMBL/GenBank/DDBJ databases">
        <title>Phylogenomic resolution of chytrid fungi.</title>
        <authorList>
            <person name="Stajich J.E."/>
            <person name="Amses K."/>
            <person name="Simmons R."/>
            <person name="Seto K."/>
            <person name="Myers J."/>
            <person name="Bonds A."/>
            <person name="Quandt C.A."/>
            <person name="Barry K."/>
            <person name="Liu P."/>
            <person name="Grigoriev I."/>
            <person name="Longcore J.E."/>
            <person name="James T.Y."/>
        </authorList>
    </citation>
    <scope>NUCLEOTIDE SEQUENCE</scope>
    <source>
        <strain evidence="1">JEL0513</strain>
    </source>
</reference>
<proteinExistence type="predicted"/>
<comment type="caution">
    <text evidence="1">The sequence shown here is derived from an EMBL/GenBank/DDBJ whole genome shotgun (WGS) entry which is preliminary data.</text>
</comment>
<dbReference type="Proteomes" id="UP001211907">
    <property type="component" value="Unassembled WGS sequence"/>
</dbReference>
<evidence type="ECO:0000313" key="1">
    <source>
        <dbReference type="EMBL" id="KAJ3138783.1"/>
    </source>
</evidence>
<name>A0AAD5T9U6_9FUNG</name>
<protein>
    <submittedName>
        <fullName evidence="1">Uncharacterized protein</fullName>
    </submittedName>
</protein>
<dbReference type="AlphaFoldDB" id="A0AAD5T9U6"/>
<gene>
    <name evidence="1" type="ORF">HK100_012321</name>
</gene>
<accession>A0AAD5T9U6</accession>
<dbReference type="EMBL" id="JADGJH010000087">
    <property type="protein sequence ID" value="KAJ3138783.1"/>
    <property type="molecule type" value="Genomic_DNA"/>
</dbReference>
<evidence type="ECO:0000313" key="2">
    <source>
        <dbReference type="Proteomes" id="UP001211907"/>
    </source>
</evidence>